<dbReference type="PANTHER" id="PTHR39336:SF1">
    <property type="entry name" value="PYRIDOXAMINE PHOSPHATE OXIDASE FAMILY PROTEIN (AFU_ORTHOLOGUE AFUA_6G11440)"/>
    <property type="match status" value="1"/>
</dbReference>
<dbReference type="OrthoDB" id="115989at2"/>
<dbReference type="Pfam" id="PF01243">
    <property type="entry name" value="PNPOx_N"/>
    <property type="match status" value="1"/>
</dbReference>
<sequence>MGKMFSALLPEHEAFIRKQRLFFVGSAPLEAEGHVNLSPKGYDVFRIVSPTEVGYLDLTGSGNETSAHLEENGRITLMFVAFEGPPLILRLYGKGRVILPGTPDWETWAPRFELLPGARQIIGVDVHAVKTSCGFSVPFYTYEKERDTLQRWAAIKRDDELNDYWRSKNTVSMDGIPTPLGRRIAEYAPFEDERGDNEKTRP</sequence>
<reference evidence="2 3" key="1">
    <citation type="submission" date="2014-06" db="EMBL/GenBank/DDBJ databases">
        <title>Draft genome sequence of Paenibacillus sp. MSt1.</title>
        <authorList>
            <person name="Aw Y.K."/>
            <person name="Ong K.S."/>
            <person name="Gan H.M."/>
            <person name="Lee S.M."/>
        </authorList>
    </citation>
    <scope>NUCLEOTIDE SEQUENCE [LARGE SCALE GENOMIC DNA]</scope>
    <source>
        <strain evidence="2 3">MSt1</strain>
    </source>
</reference>
<dbReference type="RefSeq" id="WP_036687221.1">
    <property type="nucleotide sequence ID" value="NZ_JNVM01000019.1"/>
</dbReference>
<dbReference type="SUPFAM" id="SSF50475">
    <property type="entry name" value="FMN-binding split barrel"/>
    <property type="match status" value="1"/>
</dbReference>
<dbReference type="Proteomes" id="UP000028123">
    <property type="component" value="Unassembled WGS sequence"/>
</dbReference>
<dbReference type="AlphaFoldDB" id="A0A081NZB2"/>
<dbReference type="PANTHER" id="PTHR39336">
    <property type="entry name" value="PYRIDOXAMINE PHOSPHATE OXIDASE FAMILY PROTEIN (AFU_ORTHOLOGUE AFUA_6G11440)"/>
    <property type="match status" value="1"/>
</dbReference>
<dbReference type="Gene3D" id="2.30.110.10">
    <property type="entry name" value="Electron Transport, Fmn-binding Protein, Chain A"/>
    <property type="match status" value="1"/>
</dbReference>
<organism evidence="2 3">
    <name type="scientific">Paenibacillus tyrfis</name>
    <dbReference type="NCBI Taxonomy" id="1501230"/>
    <lineage>
        <taxon>Bacteria</taxon>
        <taxon>Bacillati</taxon>
        <taxon>Bacillota</taxon>
        <taxon>Bacilli</taxon>
        <taxon>Bacillales</taxon>
        <taxon>Paenibacillaceae</taxon>
        <taxon>Paenibacillus</taxon>
    </lineage>
</organism>
<keyword evidence="3" id="KW-1185">Reference proteome</keyword>
<gene>
    <name evidence="2" type="ORF">ET33_12145</name>
</gene>
<name>A0A081NZB2_9BACL</name>
<dbReference type="eggNOG" id="COG3576">
    <property type="taxonomic scope" value="Bacteria"/>
</dbReference>
<feature type="domain" description="Pyridoxamine 5'-phosphate oxidase N-terminal" evidence="1">
    <location>
        <begin position="9"/>
        <end position="132"/>
    </location>
</feature>
<dbReference type="EMBL" id="JNVM01000019">
    <property type="protein sequence ID" value="KEQ23785.1"/>
    <property type="molecule type" value="Genomic_DNA"/>
</dbReference>
<accession>A0A081NZB2</accession>
<dbReference type="InterPro" id="IPR012349">
    <property type="entry name" value="Split_barrel_FMN-bd"/>
</dbReference>
<dbReference type="InterPro" id="IPR011576">
    <property type="entry name" value="Pyridox_Oxase_N"/>
</dbReference>
<comment type="caution">
    <text evidence="2">The sequence shown here is derived from an EMBL/GenBank/DDBJ whole genome shotgun (WGS) entry which is preliminary data.</text>
</comment>
<evidence type="ECO:0000259" key="1">
    <source>
        <dbReference type="Pfam" id="PF01243"/>
    </source>
</evidence>
<evidence type="ECO:0000313" key="3">
    <source>
        <dbReference type="Proteomes" id="UP000028123"/>
    </source>
</evidence>
<protein>
    <submittedName>
        <fullName evidence="2">Pyridoxamine 5'-phosphate oxidase</fullName>
    </submittedName>
</protein>
<evidence type="ECO:0000313" key="2">
    <source>
        <dbReference type="EMBL" id="KEQ23785.1"/>
    </source>
</evidence>
<proteinExistence type="predicted"/>